<reference evidence="3" key="1">
    <citation type="journal article" date="2015" name="BMC Genomics">
        <title>Genomic and transcriptomic analysis of the endophytic fungus Pestalotiopsis fici reveals its lifestyle and high potential for synthesis of natural products.</title>
        <authorList>
            <person name="Wang X."/>
            <person name="Zhang X."/>
            <person name="Liu L."/>
            <person name="Xiang M."/>
            <person name="Wang W."/>
            <person name="Sun X."/>
            <person name="Che Y."/>
            <person name="Guo L."/>
            <person name="Liu G."/>
            <person name="Guo L."/>
            <person name="Wang C."/>
            <person name="Yin W.B."/>
            <person name="Stadler M."/>
            <person name="Zhang X."/>
            <person name="Liu X."/>
        </authorList>
    </citation>
    <scope>NUCLEOTIDE SEQUENCE [LARGE SCALE GENOMIC DNA]</scope>
    <source>
        <strain evidence="3">W106-1 / CGMCC3.15140</strain>
    </source>
</reference>
<keyword evidence="3" id="KW-1185">Reference proteome</keyword>
<accession>W3XAX6</accession>
<proteinExistence type="predicted"/>
<dbReference type="OMA" id="HECYTRT"/>
<protein>
    <recommendedName>
        <fullName evidence="4">VWFC domain-containing protein</fullName>
    </recommendedName>
</protein>
<feature type="signal peptide" evidence="1">
    <location>
        <begin position="1"/>
        <end position="22"/>
    </location>
</feature>
<dbReference type="InParanoid" id="W3XAX6"/>
<dbReference type="GeneID" id="19270078"/>
<dbReference type="RefSeq" id="XP_007831837.1">
    <property type="nucleotide sequence ID" value="XM_007833646.1"/>
</dbReference>
<evidence type="ECO:0000256" key="1">
    <source>
        <dbReference type="SAM" id="SignalP"/>
    </source>
</evidence>
<dbReference type="EMBL" id="KI912111">
    <property type="protein sequence ID" value="ETS83189.1"/>
    <property type="molecule type" value="Genomic_DNA"/>
</dbReference>
<organism evidence="2 3">
    <name type="scientific">Pestalotiopsis fici (strain W106-1 / CGMCC3.15140)</name>
    <dbReference type="NCBI Taxonomy" id="1229662"/>
    <lineage>
        <taxon>Eukaryota</taxon>
        <taxon>Fungi</taxon>
        <taxon>Dikarya</taxon>
        <taxon>Ascomycota</taxon>
        <taxon>Pezizomycotina</taxon>
        <taxon>Sordariomycetes</taxon>
        <taxon>Xylariomycetidae</taxon>
        <taxon>Amphisphaeriales</taxon>
        <taxon>Sporocadaceae</taxon>
        <taxon>Pestalotiopsis</taxon>
    </lineage>
</organism>
<dbReference type="OrthoDB" id="4753755at2759"/>
<feature type="chain" id="PRO_5004835976" description="VWFC domain-containing protein" evidence="1">
    <location>
        <begin position="23"/>
        <end position="172"/>
    </location>
</feature>
<sequence length="172" mass="17708">MLYRAALPALVALCFNIAGVAAIPAAQITPAPVVRDYGTTPEPSIPGSCLTTWDDFEHTTGGVSVNCFTYTSTTRPANCPVCTADSTLVCPLFIYVTTSQVPCSTDCCPTTATAYVDGACPTCGQCNIPTETIIETTGCPATATTTDAADPTETPSCWLPEGCPALSSSSGY</sequence>
<dbReference type="HOGENOM" id="CLU_1555793_0_0_1"/>
<dbReference type="AlphaFoldDB" id="W3XAX6"/>
<evidence type="ECO:0000313" key="2">
    <source>
        <dbReference type="EMBL" id="ETS83189.1"/>
    </source>
</evidence>
<evidence type="ECO:0008006" key="4">
    <source>
        <dbReference type="Google" id="ProtNLM"/>
    </source>
</evidence>
<keyword evidence="1" id="KW-0732">Signal</keyword>
<dbReference type="KEGG" id="pfy:PFICI_05065"/>
<gene>
    <name evidence="2" type="ORF">PFICI_05065</name>
</gene>
<evidence type="ECO:0000313" key="3">
    <source>
        <dbReference type="Proteomes" id="UP000030651"/>
    </source>
</evidence>
<name>W3XAX6_PESFW</name>
<dbReference type="Proteomes" id="UP000030651">
    <property type="component" value="Unassembled WGS sequence"/>
</dbReference>